<gene>
    <name evidence="2" type="ORF">PV662_29330</name>
</gene>
<name>A0ABU4NLJ7_9ACTN</name>
<dbReference type="Proteomes" id="UP001271274">
    <property type="component" value="Unassembled WGS sequence"/>
</dbReference>
<keyword evidence="3" id="KW-1185">Reference proteome</keyword>
<accession>A0ABU4NLJ7</accession>
<organism evidence="2 3">
    <name type="scientific">Streptomyces europaeiscabiei</name>
    <dbReference type="NCBI Taxonomy" id="146819"/>
    <lineage>
        <taxon>Bacteria</taxon>
        <taxon>Bacillati</taxon>
        <taxon>Actinomycetota</taxon>
        <taxon>Actinomycetes</taxon>
        <taxon>Kitasatosporales</taxon>
        <taxon>Streptomycetaceae</taxon>
        <taxon>Streptomyces</taxon>
    </lineage>
</organism>
<evidence type="ECO:0000256" key="1">
    <source>
        <dbReference type="SAM" id="MobiDB-lite"/>
    </source>
</evidence>
<evidence type="ECO:0000313" key="3">
    <source>
        <dbReference type="Proteomes" id="UP001271274"/>
    </source>
</evidence>
<dbReference type="RefSeq" id="WP_319062968.1">
    <property type="nucleotide sequence ID" value="NZ_JARAUS010000241.1"/>
</dbReference>
<sequence length="102" mass="10788">MTTKRTPWAADAPQRPPAEVRHADEPAAPRAADSGPRPPGRESSPRAARRFAGGDEGAGIRRKFAGNLPLVERSPVTPAPRRGLMLVGEPGTSPRPATATDY</sequence>
<feature type="region of interest" description="Disordered" evidence="1">
    <location>
        <begin position="1"/>
        <end position="102"/>
    </location>
</feature>
<protein>
    <submittedName>
        <fullName evidence="2">Uncharacterized protein</fullName>
    </submittedName>
</protein>
<evidence type="ECO:0000313" key="2">
    <source>
        <dbReference type="EMBL" id="MDX3703786.1"/>
    </source>
</evidence>
<comment type="caution">
    <text evidence="2">The sequence shown here is derived from an EMBL/GenBank/DDBJ whole genome shotgun (WGS) entry which is preliminary data.</text>
</comment>
<dbReference type="EMBL" id="JARAYU010000012">
    <property type="protein sequence ID" value="MDX3703786.1"/>
    <property type="molecule type" value="Genomic_DNA"/>
</dbReference>
<proteinExistence type="predicted"/>
<feature type="compositionally biased region" description="Basic and acidic residues" evidence="1">
    <location>
        <begin position="18"/>
        <end position="27"/>
    </location>
</feature>
<reference evidence="2 3" key="1">
    <citation type="journal article" date="2023" name="Microb. Genom.">
        <title>Mesoterricola silvestris gen. nov., sp. nov., Mesoterricola sediminis sp. nov., Geothrix oryzae sp. nov., Geothrix edaphica sp. nov., Geothrix rubra sp. nov., and Geothrix limicola sp. nov., six novel members of Acidobacteriota isolated from soils.</title>
        <authorList>
            <person name="Weisberg A.J."/>
            <person name="Pearce E."/>
            <person name="Kramer C.G."/>
            <person name="Chang J.H."/>
            <person name="Clarke C.R."/>
        </authorList>
    </citation>
    <scope>NUCLEOTIDE SEQUENCE [LARGE SCALE GENOMIC DNA]</scope>
    <source>
        <strain evidence="2 3">ID09-01A</strain>
    </source>
</reference>